<feature type="domain" description="DNA2/NAM7 helicase helicase" evidence="1">
    <location>
        <begin position="368"/>
        <end position="433"/>
    </location>
</feature>
<dbReference type="KEGG" id="dsl:Dacsa_3377"/>
<sequence length="539" mass="61423">MSNYPIIFRPQQRQSIALPLPSSEERIVTANPAEDHFFWYYLSPYFGNQIDHNKQFKSYTPDFVYIDPAANLYIDIECDEPYVYDTGEATHYIGKDRQRDRAFTENGWFVLRFAEEQIITSPESCCLIIAKLIARYSSNKSVLNQFPDTQKIRKIPFWTKSQAEEMAREKQRDRYLNQNEINQEIKAVSETTLLNSLEGFINTETDSQIRETKQIWRKPLAERIEDGYAISGLQIIQYTGNKITLRYSGENLSKFSAGNPLRLSLNQPFDPNNSYACILEEETGNDLILRAGYQTIFPDLDTSRQDWVLDQDSIDVRRYLIAALAEIKESPPIQDKILNILQGKTLPDIPTTNYQQSWEFITDLKLGLSDKQKEALVSAIATQNYYLIQGPPGTGKTRLLAHLATILARHHKRVLVTAFTHTAINNALRTIKETTGYSHIFKVGGEDKTTGLTWEGGEIKNYEYFNNSPYTAESKGLIIGGTCFALRTNRLKGIDFDTVIFDEAGQITLPIALSGMLAGKRHIFIGDHKQMSPVITAKH</sequence>
<dbReference type="OrthoDB" id="9803432at2"/>
<dbReference type="PANTHER" id="PTHR10887:SF495">
    <property type="entry name" value="HELICASE SENATAXIN ISOFORM X1-RELATED"/>
    <property type="match status" value="1"/>
</dbReference>
<dbReference type="Pfam" id="PF13086">
    <property type="entry name" value="AAA_11"/>
    <property type="match status" value="2"/>
</dbReference>
<dbReference type="Gene3D" id="3.40.50.300">
    <property type="entry name" value="P-loop containing nucleotide triphosphate hydrolases"/>
    <property type="match status" value="1"/>
</dbReference>
<dbReference type="PANTHER" id="PTHR10887">
    <property type="entry name" value="DNA2/NAM7 HELICASE FAMILY"/>
    <property type="match status" value="1"/>
</dbReference>
<dbReference type="STRING" id="13035.Dacsa_3377"/>
<dbReference type="AlphaFoldDB" id="K9Z0G9"/>
<evidence type="ECO:0000259" key="1">
    <source>
        <dbReference type="Pfam" id="PF13086"/>
    </source>
</evidence>
<name>K9Z0G9_DACS8</name>
<dbReference type="eggNOG" id="COG0507">
    <property type="taxonomic scope" value="Bacteria"/>
</dbReference>
<organism evidence="2 3">
    <name type="scientific">Dactylococcopsis salina (strain PCC 8305)</name>
    <name type="common">Myxobactron salinum</name>
    <dbReference type="NCBI Taxonomy" id="13035"/>
    <lineage>
        <taxon>Bacteria</taxon>
        <taxon>Bacillati</taxon>
        <taxon>Cyanobacteriota</taxon>
        <taxon>Cyanophyceae</taxon>
        <taxon>Nodosilineales</taxon>
        <taxon>Cymatolegaceae</taxon>
        <taxon>Dactylococcopsis</taxon>
    </lineage>
</organism>
<dbReference type="InterPro" id="IPR027417">
    <property type="entry name" value="P-loop_NTPase"/>
</dbReference>
<dbReference type="GO" id="GO:0004386">
    <property type="term" value="F:helicase activity"/>
    <property type="evidence" value="ECO:0007669"/>
    <property type="project" value="InterPro"/>
</dbReference>
<dbReference type="SUPFAM" id="SSF52540">
    <property type="entry name" value="P-loop containing nucleoside triphosphate hydrolases"/>
    <property type="match status" value="1"/>
</dbReference>
<dbReference type="EMBL" id="CP003944">
    <property type="protein sequence ID" value="AFZ51878.1"/>
    <property type="molecule type" value="Genomic_DNA"/>
</dbReference>
<protein>
    <submittedName>
        <fullName evidence="2">Type III restriction enzyme, res subunit</fullName>
    </submittedName>
</protein>
<proteinExistence type="predicted"/>
<keyword evidence="3" id="KW-1185">Reference proteome</keyword>
<reference evidence="2" key="1">
    <citation type="submission" date="2012-04" db="EMBL/GenBank/DDBJ databases">
        <title>Finished genome of Dactylococcopsis salina PCC 8305.</title>
        <authorList>
            <consortium name="US DOE Joint Genome Institute"/>
            <person name="Gugger M."/>
            <person name="Coursin T."/>
            <person name="Rippka R."/>
            <person name="Tandeau De Marsac N."/>
            <person name="Huntemann M."/>
            <person name="Wei C.-L."/>
            <person name="Han J."/>
            <person name="Detter J.C."/>
            <person name="Han C."/>
            <person name="Tapia R."/>
            <person name="Daligault H."/>
            <person name="Chen A."/>
            <person name="Krypides N."/>
            <person name="Mavromatis K."/>
            <person name="Markowitz V."/>
            <person name="Szeto E."/>
            <person name="Ivanova N."/>
            <person name="Ovchinnikova G."/>
            <person name="Pagani I."/>
            <person name="Pati A."/>
            <person name="Goodwin L."/>
            <person name="Peters L."/>
            <person name="Pitluck S."/>
            <person name="Woyke T."/>
            <person name="Kerfeld C."/>
        </authorList>
    </citation>
    <scope>NUCLEOTIDE SEQUENCE [LARGE SCALE GENOMIC DNA]</scope>
    <source>
        <strain evidence="2">PCC 8305</strain>
    </source>
</reference>
<evidence type="ECO:0000313" key="2">
    <source>
        <dbReference type="EMBL" id="AFZ51878.1"/>
    </source>
</evidence>
<dbReference type="InterPro" id="IPR045055">
    <property type="entry name" value="DNA2/NAM7-like"/>
</dbReference>
<accession>K9Z0G9</accession>
<dbReference type="Proteomes" id="UP000010482">
    <property type="component" value="Chromosome"/>
</dbReference>
<dbReference type="Gene3D" id="3.40.960.10">
    <property type="entry name" value="VSR Endonuclease"/>
    <property type="match status" value="1"/>
</dbReference>
<dbReference type="RefSeq" id="WP_015230852.1">
    <property type="nucleotide sequence ID" value="NC_019780.1"/>
</dbReference>
<feature type="domain" description="DNA2/NAM7 helicase helicase" evidence="1">
    <location>
        <begin position="478"/>
        <end position="537"/>
    </location>
</feature>
<evidence type="ECO:0000313" key="3">
    <source>
        <dbReference type="Proteomes" id="UP000010482"/>
    </source>
</evidence>
<gene>
    <name evidence="2" type="ORF">Dacsa_3377</name>
</gene>
<dbReference type="InterPro" id="IPR041677">
    <property type="entry name" value="DNA2/NAM7_AAA_11"/>
</dbReference>
<dbReference type="HOGENOM" id="CLU_505017_0_0_3"/>